<evidence type="ECO:0000256" key="9">
    <source>
        <dbReference type="ARBA" id="ARBA00024202"/>
    </source>
</evidence>
<dbReference type="Pfam" id="PF00528">
    <property type="entry name" value="BPD_transp_1"/>
    <property type="match status" value="1"/>
</dbReference>
<dbReference type="EMBL" id="CP027569">
    <property type="protein sequence ID" value="AVO26535.1"/>
    <property type="molecule type" value="Genomic_DNA"/>
</dbReference>
<keyword evidence="8 10" id="KW-0472">Membrane</keyword>
<evidence type="ECO:0000256" key="10">
    <source>
        <dbReference type="RuleBase" id="RU363032"/>
    </source>
</evidence>
<evidence type="ECO:0000256" key="4">
    <source>
        <dbReference type="ARBA" id="ARBA00022692"/>
    </source>
</evidence>
<dbReference type="Proteomes" id="UP000238358">
    <property type="component" value="Chromosome"/>
</dbReference>
<keyword evidence="4 10" id="KW-0812">Transmembrane</keyword>
<evidence type="ECO:0000259" key="11">
    <source>
        <dbReference type="PROSITE" id="PS50928"/>
    </source>
</evidence>
<dbReference type="OrthoDB" id="9797472at2"/>
<feature type="domain" description="ABC transmembrane type-1" evidence="11">
    <location>
        <begin position="96"/>
        <end position="285"/>
    </location>
</feature>
<dbReference type="InterPro" id="IPR035906">
    <property type="entry name" value="MetI-like_sf"/>
</dbReference>
<dbReference type="InterPro" id="IPR000515">
    <property type="entry name" value="MetI-like"/>
</dbReference>
<evidence type="ECO:0000256" key="1">
    <source>
        <dbReference type="ARBA" id="ARBA00004651"/>
    </source>
</evidence>
<reference evidence="13 15" key="2">
    <citation type="submission" date="2020-04" db="EMBL/GenBank/DDBJ databases">
        <authorList>
            <person name="Hitch T.C.A."/>
            <person name="Wylensek D."/>
            <person name="Clavel T."/>
        </authorList>
    </citation>
    <scope>NUCLEOTIDE SEQUENCE [LARGE SCALE GENOMIC DNA]</scope>
    <source>
        <strain evidence="13 15">WCA-386-APC-2A</strain>
    </source>
</reference>
<evidence type="ECO:0000313" key="14">
    <source>
        <dbReference type="Proteomes" id="UP000238358"/>
    </source>
</evidence>
<keyword evidence="3" id="KW-1003">Cell membrane</keyword>
<keyword evidence="5" id="KW-0571">Peptide transport</keyword>
<dbReference type="InterPro" id="IPR050366">
    <property type="entry name" value="BP-dependent_transpt_permease"/>
</dbReference>
<dbReference type="EMBL" id="JABBJH010000016">
    <property type="protein sequence ID" value="NMK39686.1"/>
    <property type="molecule type" value="Genomic_DNA"/>
</dbReference>
<comment type="subcellular location">
    <subcellularLocation>
        <location evidence="1 10">Cell membrane</location>
        <topology evidence="1 10">Multi-pass membrane protein</topology>
    </subcellularLocation>
</comment>
<evidence type="ECO:0000313" key="13">
    <source>
        <dbReference type="EMBL" id="NMK39686.1"/>
    </source>
</evidence>
<evidence type="ECO:0000256" key="6">
    <source>
        <dbReference type="ARBA" id="ARBA00022927"/>
    </source>
</evidence>
<feature type="transmembrane region" description="Helical" evidence="10">
    <location>
        <begin position="263"/>
        <end position="284"/>
    </location>
</feature>
<feature type="transmembrane region" description="Helical" evidence="10">
    <location>
        <begin position="98"/>
        <end position="123"/>
    </location>
</feature>
<evidence type="ECO:0000256" key="2">
    <source>
        <dbReference type="ARBA" id="ARBA00022448"/>
    </source>
</evidence>
<dbReference type="AlphaFoldDB" id="A0A1M6NRM9"/>
<evidence type="ECO:0000256" key="3">
    <source>
        <dbReference type="ARBA" id="ARBA00022475"/>
    </source>
</evidence>
<evidence type="ECO:0000256" key="7">
    <source>
        <dbReference type="ARBA" id="ARBA00022989"/>
    </source>
</evidence>
<comment type="similarity">
    <text evidence="9">Belongs to the binding-protein-dependent transport system permease family. OppBC subfamily.</text>
</comment>
<feature type="transmembrane region" description="Helical" evidence="10">
    <location>
        <begin position="35"/>
        <end position="57"/>
    </location>
</feature>
<dbReference type="Gene3D" id="1.10.3720.10">
    <property type="entry name" value="MetI-like"/>
    <property type="match status" value="1"/>
</dbReference>
<keyword evidence="7 10" id="KW-1133">Transmembrane helix</keyword>
<dbReference type="GO" id="GO:0055085">
    <property type="term" value="P:transmembrane transport"/>
    <property type="evidence" value="ECO:0007669"/>
    <property type="project" value="InterPro"/>
</dbReference>
<name>A0A1M6NRM9_MEGEL</name>
<keyword evidence="2 10" id="KW-0813">Transport</keyword>
<evidence type="ECO:0000256" key="5">
    <source>
        <dbReference type="ARBA" id="ARBA00022856"/>
    </source>
</evidence>
<dbReference type="PANTHER" id="PTHR43386:SF24">
    <property type="entry name" value="OLIGOPEPTIDE TRANSPORT SYSTEM PERMEASE PROTEIN AMID"/>
    <property type="match status" value="1"/>
</dbReference>
<gene>
    <name evidence="12" type="ORF">C6Y28_02265</name>
    <name evidence="13" type="ORF">HG933_09965</name>
</gene>
<dbReference type="SUPFAM" id="SSF161098">
    <property type="entry name" value="MetI-like"/>
    <property type="match status" value="1"/>
</dbReference>
<dbReference type="PROSITE" id="PS50928">
    <property type="entry name" value="ABC_TM1"/>
    <property type="match status" value="1"/>
</dbReference>
<evidence type="ECO:0000313" key="15">
    <source>
        <dbReference type="Proteomes" id="UP000536773"/>
    </source>
</evidence>
<dbReference type="InterPro" id="IPR025966">
    <property type="entry name" value="OppC_N"/>
</dbReference>
<dbReference type="GO" id="GO:0015833">
    <property type="term" value="P:peptide transport"/>
    <property type="evidence" value="ECO:0007669"/>
    <property type="project" value="UniProtKB-KW"/>
</dbReference>
<sequence>MMDFTPLTAADRTEPYVPPQTLRDRGWRQMKKNRLALWGLAIVVIMSILAIAGPWLAPYTYADQDLTAANAWPSAAHWFGTDSLGRDLLVRVLYGARISLSIGLVASLINVFIGVIYGGIAGLAGGRTDQIMMHIVDILYSIPMLLYVILLMVVFKPGLLNIYLALGIAYWLNMARIVRGQILSLKQQEYVMAARSCGTSTWHILCRHMIPNCVGPIIVTLTLSIPDAIFTEAFLSFIGLGVSAPMASWGVLASEGINSMRSFPFQLVFPALALCITMLGFMFLGDGLRDALDPQNQKEGR</sequence>
<dbReference type="PANTHER" id="PTHR43386">
    <property type="entry name" value="OLIGOPEPTIDE TRANSPORT SYSTEM PERMEASE PROTEIN APPC"/>
    <property type="match status" value="1"/>
</dbReference>
<dbReference type="CDD" id="cd06261">
    <property type="entry name" value="TM_PBP2"/>
    <property type="match status" value="1"/>
</dbReference>
<dbReference type="Proteomes" id="UP000536773">
    <property type="component" value="Unassembled WGS sequence"/>
</dbReference>
<feature type="transmembrane region" description="Helical" evidence="10">
    <location>
        <begin position="233"/>
        <end position="251"/>
    </location>
</feature>
<dbReference type="GO" id="GO:0005886">
    <property type="term" value="C:plasma membrane"/>
    <property type="evidence" value="ECO:0007669"/>
    <property type="project" value="UniProtKB-SubCell"/>
</dbReference>
<keyword evidence="6" id="KW-0653">Protein transport</keyword>
<dbReference type="GO" id="GO:0015031">
    <property type="term" value="P:protein transport"/>
    <property type="evidence" value="ECO:0007669"/>
    <property type="project" value="UniProtKB-KW"/>
</dbReference>
<organism evidence="13 15">
    <name type="scientific">Megasphaera elsdenii</name>
    <dbReference type="NCBI Taxonomy" id="907"/>
    <lineage>
        <taxon>Bacteria</taxon>
        <taxon>Bacillati</taxon>
        <taxon>Bacillota</taxon>
        <taxon>Negativicutes</taxon>
        <taxon>Veillonellales</taxon>
        <taxon>Veillonellaceae</taxon>
        <taxon>Megasphaera</taxon>
    </lineage>
</organism>
<evidence type="ECO:0000313" key="12">
    <source>
        <dbReference type="EMBL" id="AVO26535.1"/>
    </source>
</evidence>
<protein>
    <submittedName>
        <fullName evidence="13">ABC transporter permease</fullName>
    </submittedName>
</protein>
<reference evidence="12 14" key="1">
    <citation type="journal article" date="2018" name="Genome Announc.">
        <title>Complete genomes of two Megasphaera elsdenii strains, NCIMB 702410 and ATCC 25940.</title>
        <authorList>
            <person name="Hatmaker E.A."/>
            <person name="O'Dell K."/>
            <person name="Riley L.A."/>
            <person name="Klingeman D.M."/>
            <person name="Guss A.M."/>
        </authorList>
    </citation>
    <scope>NUCLEOTIDE SEQUENCE [LARGE SCALE GENOMIC DNA]</scope>
    <source>
        <strain evidence="12 14">NCIMB702410</strain>
    </source>
</reference>
<accession>A0A1M6NRM9</accession>
<evidence type="ECO:0000256" key="8">
    <source>
        <dbReference type="ARBA" id="ARBA00023136"/>
    </source>
</evidence>
<proteinExistence type="inferred from homology"/>
<dbReference type="Pfam" id="PF12911">
    <property type="entry name" value="OppC_N"/>
    <property type="match status" value="1"/>
</dbReference>